<dbReference type="InterPro" id="IPR028133">
    <property type="entry name" value="Dynamitin"/>
</dbReference>
<proteinExistence type="predicted"/>
<dbReference type="OrthoDB" id="4977at2759"/>
<evidence type="ECO:0000256" key="1">
    <source>
        <dbReference type="ARBA" id="ARBA00004496"/>
    </source>
</evidence>
<evidence type="ECO:0000313" key="5">
    <source>
        <dbReference type="Proteomes" id="UP000006790"/>
    </source>
</evidence>
<feature type="coiled-coil region" evidence="3">
    <location>
        <begin position="103"/>
        <end position="130"/>
    </location>
</feature>
<comment type="subcellular location">
    <subcellularLocation>
        <location evidence="1">Cytoplasm</location>
    </subcellularLocation>
</comment>
<keyword evidence="5" id="KW-1185">Reference proteome</keyword>
<dbReference type="STRING" id="931890.G8JSQ7"/>
<reference evidence="5" key="1">
    <citation type="journal article" date="2012" name="G3 (Bethesda)">
        <title>Pichia sorbitophila, an interspecies yeast hybrid reveals early steps of genome resolution following polyploidization.</title>
        <authorList>
            <person name="Leh Louis V."/>
            <person name="Despons L."/>
            <person name="Friedrich A."/>
            <person name="Martin T."/>
            <person name="Durrens P."/>
            <person name="Casaregola S."/>
            <person name="Neuveglise C."/>
            <person name="Fairhead C."/>
            <person name="Marck C."/>
            <person name="Cruz J.A."/>
            <person name="Straub M.L."/>
            <person name="Kugler V."/>
            <person name="Sacerdot C."/>
            <person name="Uzunov Z."/>
            <person name="Thierry A."/>
            <person name="Weiss S."/>
            <person name="Bleykasten C."/>
            <person name="De Montigny J."/>
            <person name="Jacques N."/>
            <person name="Jung P."/>
            <person name="Lemaire M."/>
            <person name="Mallet S."/>
            <person name="Morel G."/>
            <person name="Richard G.F."/>
            <person name="Sarkar A."/>
            <person name="Savel G."/>
            <person name="Schacherer J."/>
            <person name="Seret M.L."/>
            <person name="Talla E."/>
            <person name="Samson G."/>
            <person name="Jubin C."/>
            <person name="Poulain J."/>
            <person name="Vacherie B."/>
            <person name="Barbe V."/>
            <person name="Pelletier E."/>
            <person name="Sherman D.J."/>
            <person name="Westhof E."/>
            <person name="Weissenbach J."/>
            <person name="Baret P.V."/>
            <person name="Wincker P."/>
            <person name="Gaillardin C."/>
            <person name="Dujon B."/>
            <person name="Souciet J.L."/>
        </authorList>
    </citation>
    <scope>NUCLEOTIDE SEQUENCE [LARGE SCALE GENOMIC DNA]</scope>
    <source>
        <strain evidence="5">CBS 270.75 / DBVPG 7215 / KCTC 17166 / NRRL Y-17582</strain>
    </source>
</reference>
<accession>G8JSQ7</accession>
<sequence length="371" mass="43043">MNTPKSERVAMNVEAIDISSIEVTEESGIPKLVGQEVFETSDKDEDSCKSETDEVQNTEVEMDALVQIDEARVLFENTVISGIADFSGRIDKYGKSFKTYMLEETVEQKLARIKKELQEIELSKETVQHDDELNELVKLHSVLEQDRMVELKIIKNKLVLDDSEMDVVTLPRVTIDCRDSRRLVDLEGRIARIESLLGETNPKKSIVTCINELFHKINLLEQNEPLLEKFDQNMKRISKEYEESIIGRRATKDPSLQKRIADDLKTTDSKVHEIYKSYNLLKRYSGVLPHIITRMKSLNDLHREVQDTSGMLQSFDQCISRLQTQTEKWEQLLDQLNKKLDQQEENFEKNKKSIQTWVESLEMKLNHHSSL</sequence>
<dbReference type="HOGENOM" id="CLU_065173_0_0_1"/>
<evidence type="ECO:0000313" key="4">
    <source>
        <dbReference type="EMBL" id="AET39779.1"/>
    </source>
</evidence>
<dbReference type="GO" id="GO:0007017">
    <property type="term" value="P:microtubule-based process"/>
    <property type="evidence" value="ECO:0007669"/>
    <property type="project" value="InterPro"/>
</dbReference>
<dbReference type="RefSeq" id="XP_003646596.1">
    <property type="nucleotide sequence ID" value="XM_003646548.1"/>
</dbReference>
<dbReference type="Proteomes" id="UP000006790">
    <property type="component" value="Chromosome 4"/>
</dbReference>
<keyword evidence="2" id="KW-0963">Cytoplasm</keyword>
<dbReference type="AlphaFoldDB" id="G8JSQ7"/>
<dbReference type="InParanoid" id="G8JSQ7"/>
<dbReference type="FunCoup" id="G8JSQ7">
    <property type="interactions" value="91"/>
</dbReference>
<dbReference type="PANTHER" id="PTHR15346">
    <property type="entry name" value="DYNACTIN SUBUNIT"/>
    <property type="match status" value="1"/>
</dbReference>
<evidence type="ECO:0000256" key="3">
    <source>
        <dbReference type="SAM" id="Coils"/>
    </source>
</evidence>
<feature type="coiled-coil region" evidence="3">
    <location>
        <begin position="319"/>
        <end position="353"/>
    </location>
</feature>
<protein>
    <submittedName>
        <fullName evidence="4">Uncharacterized protein</fullName>
    </submittedName>
</protein>
<dbReference type="GO" id="GO:0005869">
    <property type="term" value="C:dynactin complex"/>
    <property type="evidence" value="ECO:0007669"/>
    <property type="project" value="InterPro"/>
</dbReference>
<dbReference type="EMBL" id="CP002500">
    <property type="protein sequence ID" value="AET39779.1"/>
    <property type="molecule type" value="Genomic_DNA"/>
</dbReference>
<dbReference type="OMA" id="MKNNIDL"/>
<name>G8JSQ7_ERECY</name>
<dbReference type="KEGG" id="erc:Ecym_4767"/>
<gene>
    <name evidence="4" type="ordered locus">Ecym_4767</name>
</gene>
<dbReference type="Pfam" id="PF04912">
    <property type="entry name" value="Dynamitin"/>
    <property type="match status" value="1"/>
</dbReference>
<dbReference type="GeneID" id="11470253"/>
<evidence type="ECO:0000256" key="2">
    <source>
        <dbReference type="ARBA" id="ARBA00022490"/>
    </source>
</evidence>
<keyword evidence="3" id="KW-0175">Coiled coil</keyword>
<organism evidence="4 5">
    <name type="scientific">Eremothecium cymbalariae (strain CBS 270.75 / DBVPG 7215 / KCTC 17166 / NRRL Y-17582)</name>
    <name type="common">Yeast</name>
    <dbReference type="NCBI Taxonomy" id="931890"/>
    <lineage>
        <taxon>Eukaryota</taxon>
        <taxon>Fungi</taxon>
        <taxon>Dikarya</taxon>
        <taxon>Ascomycota</taxon>
        <taxon>Saccharomycotina</taxon>
        <taxon>Saccharomycetes</taxon>
        <taxon>Saccharomycetales</taxon>
        <taxon>Saccharomycetaceae</taxon>
        <taxon>Eremothecium</taxon>
    </lineage>
</organism>
<dbReference type="eggNOG" id="ENOG502S656">
    <property type="taxonomic scope" value="Eukaryota"/>
</dbReference>
<dbReference type="GO" id="GO:0005737">
    <property type="term" value="C:cytoplasm"/>
    <property type="evidence" value="ECO:0007669"/>
    <property type="project" value="UniProtKB-SubCell"/>
</dbReference>